<sequence>MAFAESEISLKTLQTQERVCKGKNQNDAVTWNNQGVIFNGTCQPTFIPEHSRDLDVYAGFSNQSCELGNHTTMTYGSQDVRGKCVLAYQAPQPVAQSELTTENTLSVLTSTSESSDSINIDTPVLDEKNQDVLEQDVPVEGETIPEQENPADISAIDRPIITE</sequence>
<protein>
    <submittedName>
        <fullName evidence="2">Uncharacterized protein</fullName>
    </submittedName>
</protein>
<dbReference type="AlphaFoldDB" id="A0A1Z9Z1K7"/>
<evidence type="ECO:0000256" key="1">
    <source>
        <dbReference type="SAM" id="MobiDB-lite"/>
    </source>
</evidence>
<name>A0A1Z9Z1K7_9GAMM</name>
<proteinExistence type="predicted"/>
<gene>
    <name evidence="2" type="ORF">CAP51_01455</name>
</gene>
<reference evidence="2 3" key="1">
    <citation type="submission" date="2017-05" db="EMBL/GenBank/DDBJ databases">
        <title>Acinetobacter populi ANC 5415 (= PBJ7), whole genome shotgun sequencing project.</title>
        <authorList>
            <person name="Nemec A."/>
            <person name="Radolfova-Krizova L."/>
        </authorList>
    </citation>
    <scope>NUCLEOTIDE SEQUENCE [LARGE SCALE GENOMIC DNA]</scope>
    <source>
        <strain evidence="2 3">PBJ7</strain>
    </source>
</reference>
<organism evidence="2 3">
    <name type="scientific">Acinetobacter populi</name>
    <dbReference type="NCBI Taxonomy" id="1582270"/>
    <lineage>
        <taxon>Bacteria</taxon>
        <taxon>Pseudomonadati</taxon>
        <taxon>Pseudomonadota</taxon>
        <taxon>Gammaproteobacteria</taxon>
        <taxon>Moraxellales</taxon>
        <taxon>Moraxellaceae</taxon>
        <taxon>Acinetobacter</taxon>
    </lineage>
</organism>
<accession>A0A1Z9Z1K7</accession>
<evidence type="ECO:0000313" key="2">
    <source>
        <dbReference type="EMBL" id="OUY08317.1"/>
    </source>
</evidence>
<dbReference type="EMBL" id="NEXX01000001">
    <property type="protein sequence ID" value="OUY08317.1"/>
    <property type="molecule type" value="Genomic_DNA"/>
</dbReference>
<comment type="caution">
    <text evidence="2">The sequence shown here is derived from an EMBL/GenBank/DDBJ whole genome shotgun (WGS) entry which is preliminary data.</text>
</comment>
<feature type="region of interest" description="Disordered" evidence="1">
    <location>
        <begin position="140"/>
        <end position="163"/>
    </location>
</feature>
<dbReference type="Proteomes" id="UP000196536">
    <property type="component" value="Unassembled WGS sequence"/>
</dbReference>
<evidence type="ECO:0000313" key="3">
    <source>
        <dbReference type="Proteomes" id="UP000196536"/>
    </source>
</evidence>
<keyword evidence="3" id="KW-1185">Reference proteome</keyword>